<dbReference type="EMBL" id="LRPO01000051">
    <property type="protein sequence ID" value="KWZ80188.1"/>
    <property type="molecule type" value="Genomic_DNA"/>
</dbReference>
<dbReference type="Proteomes" id="UP000070092">
    <property type="component" value="Unassembled WGS sequence"/>
</dbReference>
<evidence type="ECO:0000313" key="3">
    <source>
        <dbReference type="Proteomes" id="UP000070092"/>
    </source>
</evidence>
<sequence>MDDLAASRERYPLQTMRLPDGEPFAYRYHRNPSARATIVLLPGGIGLSDCSACILNGSSRTARSSPSIIRSGSRRTPNWRVPSQVEADASPDIDAAAPASDGVGRDAQDARPVVWRTAADAGPVRCPQAVAEQAVSAAYGRFADRCCVARRHGDGGHLALLVRMDEYMDTVRAFIGSHAARS</sequence>
<gene>
    <name evidence="2" type="ORF">HMPREF3196_01899</name>
</gene>
<evidence type="ECO:0000313" key="2">
    <source>
        <dbReference type="EMBL" id="KWZ80188.1"/>
    </source>
</evidence>
<dbReference type="AlphaFoldDB" id="A0A133KL10"/>
<feature type="compositionally biased region" description="Low complexity" evidence="1">
    <location>
        <begin position="87"/>
        <end position="101"/>
    </location>
</feature>
<evidence type="ECO:0008006" key="4">
    <source>
        <dbReference type="Google" id="ProtNLM"/>
    </source>
</evidence>
<organism evidence="2 3">
    <name type="scientific">Bifidobacterium bifidum</name>
    <dbReference type="NCBI Taxonomy" id="1681"/>
    <lineage>
        <taxon>Bacteria</taxon>
        <taxon>Bacillati</taxon>
        <taxon>Actinomycetota</taxon>
        <taxon>Actinomycetes</taxon>
        <taxon>Bifidobacteriales</taxon>
        <taxon>Bifidobacteriaceae</taxon>
        <taxon>Bifidobacterium</taxon>
    </lineage>
</organism>
<proteinExistence type="predicted"/>
<comment type="caution">
    <text evidence="2">The sequence shown here is derived from an EMBL/GenBank/DDBJ whole genome shotgun (WGS) entry which is preliminary data.</text>
</comment>
<name>A0A133KL10_BIFBI</name>
<evidence type="ECO:0000256" key="1">
    <source>
        <dbReference type="SAM" id="MobiDB-lite"/>
    </source>
</evidence>
<feature type="compositionally biased region" description="Low complexity" evidence="1">
    <location>
        <begin position="63"/>
        <end position="75"/>
    </location>
</feature>
<feature type="region of interest" description="Disordered" evidence="1">
    <location>
        <begin position="60"/>
        <end position="107"/>
    </location>
</feature>
<protein>
    <recommendedName>
        <fullName evidence="4">Alpha/beta hydrolase</fullName>
    </recommendedName>
</protein>
<reference evidence="2 3" key="1">
    <citation type="submission" date="2016-01" db="EMBL/GenBank/DDBJ databases">
        <authorList>
            <person name="Oliw E.H."/>
        </authorList>
    </citation>
    <scope>NUCLEOTIDE SEQUENCE [LARGE SCALE GENOMIC DNA]</scope>
    <source>
        <strain evidence="2 3">MJR8628B</strain>
    </source>
</reference>
<accession>A0A133KL10</accession>